<protein>
    <submittedName>
        <fullName evidence="2">Uncharacterized protein</fullName>
    </submittedName>
</protein>
<keyword evidence="3" id="KW-1185">Reference proteome</keyword>
<evidence type="ECO:0000313" key="2">
    <source>
        <dbReference type="EMBL" id="OEH80004.1"/>
    </source>
</evidence>
<feature type="region of interest" description="Disordered" evidence="1">
    <location>
        <begin position="1"/>
        <end position="22"/>
    </location>
</feature>
<proteinExistence type="predicted"/>
<comment type="caution">
    <text evidence="2">The sequence shown here is derived from an EMBL/GenBank/DDBJ whole genome shotgun (WGS) entry which is preliminary data.</text>
</comment>
<dbReference type="InParanoid" id="A0A1D3D972"/>
<accession>A0A1D3D972</accession>
<dbReference type="VEuPathDB" id="ToxoDB:cyc_02405"/>
<dbReference type="EMBL" id="JROU02000212">
    <property type="protein sequence ID" value="OEH80004.1"/>
    <property type="molecule type" value="Genomic_DNA"/>
</dbReference>
<feature type="compositionally biased region" description="Basic and acidic residues" evidence="1">
    <location>
        <begin position="1"/>
        <end position="17"/>
    </location>
</feature>
<reference evidence="2 3" key="1">
    <citation type="journal article" date="2016" name="BMC Genomics">
        <title>Comparative genomics reveals Cyclospora cayetanensis possesses coccidia-like metabolism and invasion components but unique surface antigens.</title>
        <authorList>
            <person name="Liu S."/>
            <person name="Wang L."/>
            <person name="Zheng H."/>
            <person name="Xu Z."/>
            <person name="Roellig D.M."/>
            <person name="Li N."/>
            <person name="Frace M.A."/>
            <person name="Tang K."/>
            <person name="Arrowood M.J."/>
            <person name="Moss D.M."/>
            <person name="Zhang L."/>
            <person name="Feng Y."/>
            <person name="Xiao L."/>
        </authorList>
    </citation>
    <scope>NUCLEOTIDE SEQUENCE [LARGE SCALE GENOMIC DNA]</scope>
    <source>
        <strain evidence="2 3">CHN_HEN01</strain>
    </source>
</reference>
<organism evidence="2 3">
    <name type="scientific">Cyclospora cayetanensis</name>
    <dbReference type="NCBI Taxonomy" id="88456"/>
    <lineage>
        <taxon>Eukaryota</taxon>
        <taxon>Sar</taxon>
        <taxon>Alveolata</taxon>
        <taxon>Apicomplexa</taxon>
        <taxon>Conoidasida</taxon>
        <taxon>Coccidia</taxon>
        <taxon>Eucoccidiorida</taxon>
        <taxon>Eimeriorina</taxon>
        <taxon>Eimeriidae</taxon>
        <taxon>Cyclospora</taxon>
    </lineage>
</organism>
<gene>
    <name evidence="2" type="ORF">cyc_02405</name>
</gene>
<dbReference type="Proteomes" id="UP000095192">
    <property type="component" value="Unassembled WGS sequence"/>
</dbReference>
<dbReference type="AlphaFoldDB" id="A0A1D3D972"/>
<sequence length="137" mass="15151">MGARAKDGLQAHSEGKGMGEMQPFRCEKRKALPSTCSQHHAAREASDPRVTAEQDGVLLNFVRIAAIERPRLLPTRCLDPGYGEFESRRELCSFPRNGTHSSELWSAMEAPGILVASCLSASGRWSYMSSEQQSRLQ</sequence>
<name>A0A1D3D972_9EIME</name>
<evidence type="ECO:0000313" key="3">
    <source>
        <dbReference type="Proteomes" id="UP000095192"/>
    </source>
</evidence>
<evidence type="ECO:0000256" key="1">
    <source>
        <dbReference type="SAM" id="MobiDB-lite"/>
    </source>
</evidence>